<evidence type="ECO:0000313" key="5">
    <source>
        <dbReference type="Proteomes" id="UP000528457"/>
    </source>
</evidence>
<dbReference type="NCBIfam" id="TIGR01643">
    <property type="entry name" value="YD_repeat_2x"/>
    <property type="match status" value="4"/>
</dbReference>
<reference evidence="4 5" key="1">
    <citation type="submission" date="2020-08" db="EMBL/GenBank/DDBJ databases">
        <title>Genomic Encyclopedia of Type Strains, Phase IV (KMG-IV): sequencing the most valuable type-strain genomes for metagenomic binning, comparative biology and taxonomic classification.</title>
        <authorList>
            <person name="Goeker M."/>
        </authorList>
    </citation>
    <scope>NUCLEOTIDE SEQUENCE [LARGE SCALE GENOMIC DNA]</scope>
    <source>
        <strain evidence="4 5">DSM 22368</strain>
    </source>
</reference>
<feature type="compositionally biased region" description="Basic and acidic residues" evidence="2">
    <location>
        <begin position="1672"/>
        <end position="1681"/>
    </location>
</feature>
<keyword evidence="5" id="KW-1185">Reference proteome</keyword>
<dbReference type="NCBIfam" id="TIGR03696">
    <property type="entry name" value="Rhs_assc_core"/>
    <property type="match status" value="1"/>
</dbReference>
<dbReference type="Proteomes" id="UP000528457">
    <property type="component" value="Unassembled WGS sequence"/>
</dbReference>
<dbReference type="SMART" id="SM00603">
    <property type="entry name" value="LCCL"/>
    <property type="match status" value="3"/>
</dbReference>
<evidence type="ECO:0000313" key="4">
    <source>
        <dbReference type="EMBL" id="MBB6522824.1"/>
    </source>
</evidence>
<comment type="caution">
    <text evidence="4">The sequence shown here is derived from an EMBL/GenBank/DDBJ whole genome shotgun (WGS) entry which is preliminary data.</text>
</comment>
<dbReference type="PANTHER" id="PTHR32305">
    <property type="match status" value="1"/>
</dbReference>
<dbReference type="InterPro" id="IPR050708">
    <property type="entry name" value="T6SS_VgrG/RHS"/>
</dbReference>
<dbReference type="Pfam" id="PF25023">
    <property type="entry name" value="TEN_YD-shell"/>
    <property type="match status" value="2"/>
</dbReference>
<dbReference type="InterPro" id="IPR006530">
    <property type="entry name" value="YD"/>
</dbReference>
<dbReference type="InterPro" id="IPR022385">
    <property type="entry name" value="Rhs_assc_core"/>
</dbReference>
<dbReference type="InParanoid" id="A0A7X0JW09"/>
<sequence length="1733" mass="190237">MRVLFLLFLLFIGANVFAYKEYSGPTLEGSAEFCKSFCQGGDAWTDVFQHCLKKEYEVDEDSQKLISITTSMCKYRNHCPNGSWGSGQCLSDSQTGMRPKDDLGAPGDSCKSQGCPDWAVNKKNLNLYVTDTPLWYDAPYGPDLSLDLSYNSQSSIAQNEIFGNKWTFNYGTYLVEDPGVTATIFMPDGKRSVFVYNSAGEFEAPYGETENLVKVSGSHYVLNAQNGTEYTYSSPSNTNSQQVFLTQVKGVDGFSLTLTYDSNARLISISDAQSRVTTFTYDANDLVSKVADPFGREANFTYDAQRNLVSIQDMGGYTSHIAYDSDVYITEIDKPNEGKWLFSIEPADGVNIGSIAYSAPGSPMWENYRVTITSPLGHKTEHYYNGLDGRSWTVKPNEYVDYQSQQHSNYTHASKTEYRFLRGPGGKSRFTSKTYPDGSSRSYKYDSHGNQTERSGQASAKTTVVYNANHQVTSRTEAVGTPVARTTTYEYLSNQLLLPTKTIYPSLSNGRHKEQLISYNSQNLPLTVTDREMDGSAVVSQRVTSYQYNSQGLVTQIDGPRTDVNDVTSITYHSCSLGTSYCGKVATVTNALGQVTEYKQYVLDGKVSLQENPNGLTIETTYDGLGRPLTVKEYDKLSPANFRETVYTYEGPKRKKSVSHADGSTFTYAYSGEGLLLSITDKSGYKIQYERDKNGNVISEKIVTAGGAVSKKSFSSFDKLDRLLSSGDAYNANQNFQYDNYGNLTQVTDEQSKVTQRYYDQLNRLTKQTNTENKHTLYTYDAFDNVIKVTDPLGRATHYEYNVFGEKVSQNSPDTGVSTYQYDVAGNLVSKTDARGIVVNYQWDALNRLLSTQYPDVQENITYSYDDAAQGGKGQLTGINDHSGGTQRHYNAFGELSQEVFTIGSVSFTVSYQYDAGQVTAMTYPDGSVVSNLFDTQGRVIDKDLQTSSGTTSLVSNVAYHPFGEESSWWYGNNLQLSRQFDLNHRLIEHSVTGINDVSLAYTNRGNISSVTDLLDAANDHNYSYDSEQRLSLAENQGVNTGYYYDALGNRLFKSEDGAIEERYQYVNGRLTSVNPEHSEILKGYEQAVNYRGRNGLKRDFYCWPTASFQEIWGTDIYTDTSPICSAAAHMGLINYSQGGSVALEVLPGQNSYIGTTRNGHTSREYGSWHGSFRLSPVTGQMPPAKVSVIEAGSSTRAISHRGHNGKVLYYACKPGTFTGNSWGTNTYSDTSAVCKAGGHAGVVSSTEGGVVKVVIQPGISSYPGGMQNGLYSNSWGSPTPGSYTVHSTGIGYANWSSTADSLGLQNGQEHSFYCPASGSLNNVKGSSIYTADSSICSAAVHAGVISTSSGGVVKIAMKAGRGQYYGTSSNGVNSATHGQHPASFVMKDHMSYDAIGNMVYKGSGPVLEYNQAGRLSESNNSGTSASYHYNYRGQRVKKTVNGVTRYFIYDKNGNVIAEANASGNVVRQYVYLNGRRLAQLENGSTYFIHTDHQDNSVALTDGSANVVWKGKRDPFGEVDVTTQTITHNLRLPGQYYDLESGLHYNYFRDYDPSLGRYIQSDPIGLSGGINTYGYVGQNPLRFVDPDGRIACGGVCVGIAVFTVYQGCRWLLVRGTLLLAGGYVIHEIIDEGETGECDNGQCPAAEDNDDWVSPIDDVGPDPLDYPDESDADRDPDKNNGRCDQMYKIDTATCKGISRVRGKKAGAACHASAAQRYGACLAGEPIPPLNTWNN</sequence>
<dbReference type="RefSeq" id="WP_166845147.1">
    <property type="nucleotide sequence ID" value="NZ_JAAONY010000002.1"/>
</dbReference>
<dbReference type="PANTHER" id="PTHR32305:SF15">
    <property type="entry name" value="PROTEIN RHSA-RELATED"/>
    <property type="match status" value="1"/>
</dbReference>
<dbReference type="PROSITE" id="PS50820">
    <property type="entry name" value="LCCL"/>
    <property type="match status" value="3"/>
</dbReference>
<feature type="region of interest" description="Disordered" evidence="2">
    <location>
        <begin position="421"/>
        <end position="460"/>
    </location>
</feature>
<organism evidence="4 5">
    <name type="scientific">Pseudoteredinibacter isoporae</name>
    <dbReference type="NCBI Taxonomy" id="570281"/>
    <lineage>
        <taxon>Bacteria</taxon>
        <taxon>Pseudomonadati</taxon>
        <taxon>Pseudomonadota</taxon>
        <taxon>Gammaproteobacteria</taxon>
        <taxon>Cellvibrionales</taxon>
        <taxon>Cellvibrionaceae</taxon>
        <taxon>Pseudoteredinibacter</taxon>
    </lineage>
</organism>
<feature type="region of interest" description="Disordered" evidence="2">
    <location>
        <begin position="1645"/>
        <end position="1681"/>
    </location>
</feature>
<feature type="compositionally biased region" description="Polar residues" evidence="2">
    <location>
        <begin position="429"/>
        <end position="460"/>
    </location>
</feature>
<dbReference type="EMBL" id="JACHHT010000002">
    <property type="protein sequence ID" value="MBB6522824.1"/>
    <property type="molecule type" value="Genomic_DNA"/>
</dbReference>
<dbReference type="InterPro" id="IPR031325">
    <property type="entry name" value="RHS_repeat"/>
</dbReference>
<name>A0A7X0JW09_9GAMM</name>
<dbReference type="Gene3D" id="2.170.130.20">
    <property type="entry name" value="LCCL-like domain"/>
    <property type="match status" value="2"/>
</dbReference>
<dbReference type="Pfam" id="PF05593">
    <property type="entry name" value="RHS_repeat"/>
    <property type="match status" value="1"/>
</dbReference>
<protein>
    <submittedName>
        <fullName evidence="4">RHS repeat-associated protein</fullName>
    </submittedName>
</protein>
<evidence type="ECO:0000256" key="1">
    <source>
        <dbReference type="ARBA" id="ARBA00022737"/>
    </source>
</evidence>
<evidence type="ECO:0000259" key="3">
    <source>
        <dbReference type="PROSITE" id="PS50820"/>
    </source>
</evidence>
<dbReference type="Pfam" id="PF03815">
    <property type="entry name" value="LCCL"/>
    <property type="match status" value="3"/>
</dbReference>
<dbReference type="InterPro" id="IPR056823">
    <property type="entry name" value="TEN-like_YD-shell"/>
</dbReference>
<accession>A0A7X0JW09</accession>
<dbReference type="Gene3D" id="2.180.10.10">
    <property type="entry name" value="RHS repeat-associated core"/>
    <property type="match status" value="4"/>
</dbReference>
<feature type="domain" description="LCCL" evidence="3">
    <location>
        <begin position="1224"/>
        <end position="1273"/>
    </location>
</feature>
<dbReference type="PRINTS" id="PR00394">
    <property type="entry name" value="RHSPROTEIN"/>
</dbReference>
<evidence type="ECO:0000256" key="2">
    <source>
        <dbReference type="SAM" id="MobiDB-lite"/>
    </source>
</evidence>
<feature type="domain" description="LCCL" evidence="3">
    <location>
        <begin position="1111"/>
        <end position="1173"/>
    </location>
</feature>
<dbReference type="SUPFAM" id="SSF69848">
    <property type="entry name" value="LCCL domain"/>
    <property type="match status" value="3"/>
</dbReference>
<proteinExistence type="predicted"/>
<keyword evidence="1" id="KW-0677">Repeat</keyword>
<dbReference type="InterPro" id="IPR004043">
    <property type="entry name" value="LCCL"/>
</dbReference>
<dbReference type="InterPro" id="IPR036609">
    <property type="entry name" value="LCCL_sf"/>
</dbReference>
<feature type="domain" description="LCCL" evidence="3">
    <location>
        <begin position="1324"/>
        <end position="1385"/>
    </location>
</feature>
<gene>
    <name evidence="4" type="ORF">HNR48_003109</name>
</gene>